<dbReference type="EMBL" id="BMQD01000059">
    <property type="protein sequence ID" value="GGL01210.1"/>
    <property type="molecule type" value="Genomic_DNA"/>
</dbReference>
<protein>
    <submittedName>
        <fullName evidence="1">Uncharacterized protein</fullName>
    </submittedName>
</protein>
<dbReference type="SUPFAM" id="SSF52949">
    <property type="entry name" value="Macro domain-like"/>
    <property type="match status" value="1"/>
</dbReference>
<dbReference type="Proteomes" id="UP000627984">
    <property type="component" value="Unassembled WGS sequence"/>
</dbReference>
<sequence>MCATTSARSARGFAAALALRWPALRAAYRAWYRSGQGFALGAVQTVPVDEGLWAVNMIAQHGIRTAAGLRTAPGCAAATTAPPSATTPCASA</sequence>
<evidence type="ECO:0000313" key="1">
    <source>
        <dbReference type="EMBL" id="GGL01210.1"/>
    </source>
</evidence>
<comment type="caution">
    <text evidence="1">The sequence shown here is derived from an EMBL/GenBank/DDBJ whole genome shotgun (WGS) entry which is preliminary data.</text>
</comment>
<gene>
    <name evidence="1" type="ORF">GCM10010126_70560</name>
</gene>
<evidence type="ECO:0000313" key="2">
    <source>
        <dbReference type="Proteomes" id="UP000627984"/>
    </source>
</evidence>
<organism evidence="1 2">
    <name type="scientific">Planomonospora parontospora</name>
    <dbReference type="NCBI Taxonomy" id="58119"/>
    <lineage>
        <taxon>Bacteria</taxon>
        <taxon>Bacillati</taxon>
        <taxon>Actinomycetota</taxon>
        <taxon>Actinomycetes</taxon>
        <taxon>Streptosporangiales</taxon>
        <taxon>Streptosporangiaceae</taxon>
        <taxon>Planomonospora</taxon>
    </lineage>
</organism>
<accession>A0AA37F8R2</accession>
<reference evidence="1" key="2">
    <citation type="submission" date="2022-09" db="EMBL/GenBank/DDBJ databases">
        <authorList>
            <person name="Sun Q."/>
            <person name="Ohkuma M."/>
        </authorList>
    </citation>
    <scope>NUCLEOTIDE SEQUENCE</scope>
    <source>
        <strain evidence="1">JCM 3093</strain>
    </source>
</reference>
<name>A0AA37F8R2_9ACTN</name>
<reference evidence="1" key="1">
    <citation type="journal article" date="2014" name="Int. J. Syst. Evol. Microbiol.">
        <title>Complete genome sequence of Corynebacterium casei LMG S-19264T (=DSM 44701T), isolated from a smear-ripened cheese.</title>
        <authorList>
            <consortium name="US DOE Joint Genome Institute (JGI-PGF)"/>
            <person name="Walter F."/>
            <person name="Albersmeier A."/>
            <person name="Kalinowski J."/>
            <person name="Ruckert C."/>
        </authorList>
    </citation>
    <scope>NUCLEOTIDE SEQUENCE</scope>
    <source>
        <strain evidence="1">JCM 3093</strain>
    </source>
</reference>
<dbReference type="Gene3D" id="3.40.220.10">
    <property type="entry name" value="Leucine Aminopeptidase, subunit E, domain 1"/>
    <property type="match status" value="1"/>
</dbReference>
<proteinExistence type="predicted"/>
<dbReference type="RefSeq" id="WP_239321077.1">
    <property type="nucleotide sequence ID" value="NZ_BMQD01000059.1"/>
</dbReference>
<dbReference type="InterPro" id="IPR043472">
    <property type="entry name" value="Macro_dom-like"/>
</dbReference>
<dbReference type="AlphaFoldDB" id="A0AA37F8R2"/>